<sequence length="45" mass="5200">MLYRTSYVDHGSWNPLNGSFSFSGKETIGISSLKKQELFQCEIYH</sequence>
<dbReference type="EMBL" id="GGEC01066192">
    <property type="protein sequence ID" value="MBX46676.1"/>
    <property type="molecule type" value="Transcribed_RNA"/>
</dbReference>
<protein>
    <submittedName>
        <fullName evidence="1">Uncharacterized protein</fullName>
    </submittedName>
</protein>
<evidence type="ECO:0000313" key="1">
    <source>
        <dbReference type="EMBL" id="MBX46676.1"/>
    </source>
</evidence>
<accession>A0A2P2NVY7</accession>
<organism evidence="1">
    <name type="scientific">Rhizophora mucronata</name>
    <name type="common">Asiatic mangrove</name>
    <dbReference type="NCBI Taxonomy" id="61149"/>
    <lineage>
        <taxon>Eukaryota</taxon>
        <taxon>Viridiplantae</taxon>
        <taxon>Streptophyta</taxon>
        <taxon>Embryophyta</taxon>
        <taxon>Tracheophyta</taxon>
        <taxon>Spermatophyta</taxon>
        <taxon>Magnoliopsida</taxon>
        <taxon>eudicotyledons</taxon>
        <taxon>Gunneridae</taxon>
        <taxon>Pentapetalae</taxon>
        <taxon>rosids</taxon>
        <taxon>fabids</taxon>
        <taxon>Malpighiales</taxon>
        <taxon>Rhizophoraceae</taxon>
        <taxon>Rhizophora</taxon>
    </lineage>
</organism>
<reference evidence="1" key="1">
    <citation type="submission" date="2018-02" db="EMBL/GenBank/DDBJ databases">
        <title>Rhizophora mucronata_Transcriptome.</title>
        <authorList>
            <person name="Meera S.P."/>
            <person name="Sreeshan A."/>
            <person name="Augustine A."/>
        </authorList>
    </citation>
    <scope>NUCLEOTIDE SEQUENCE</scope>
    <source>
        <tissue evidence="1">Leaf</tissue>
    </source>
</reference>
<proteinExistence type="predicted"/>
<dbReference type="AlphaFoldDB" id="A0A2P2NVY7"/>
<name>A0A2P2NVY7_RHIMU</name>